<dbReference type="PANTHER" id="PTHR43341:SF15">
    <property type="entry name" value="GENERAL AMINO ACID PERMEASE AGP2"/>
    <property type="match status" value="1"/>
</dbReference>
<dbReference type="AlphaFoldDB" id="A0A0F7SQ71"/>
<accession>A0A0F7SQ71</accession>
<evidence type="ECO:0000259" key="6">
    <source>
        <dbReference type="Pfam" id="PF00324"/>
    </source>
</evidence>
<name>A0A0F7SQ71_PHARH</name>
<feature type="transmembrane region" description="Helical" evidence="5">
    <location>
        <begin position="236"/>
        <end position="254"/>
    </location>
</feature>
<dbReference type="GO" id="GO:0015171">
    <property type="term" value="F:amino acid transmembrane transporter activity"/>
    <property type="evidence" value="ECO:0007669"/>
    <property type="project" value="TreeGrafter"/>
</dbReference>
<evidence type="ECO:0000256" key="3">
    <source>
        <dbReference type="ARBA" id="ARBA00022989"/>
    </source>
</evidence>
<feature type="transmembrane region" description="Helical" evidence="5">
    <location>
        <begin position="326"/>
        <end position="349"/>
    </location>
</feature>
<feature type="transmembrane region" description="Helical" evidence="5">
    <location>
        <begin position="75"/>
        <end position="94"/>
    </location>
</feature>
<dbReference type="InterPro" id="IPR050524">
    <property type="entry name" value="APC_YAT"/>
</dbReference>
<evidence type="ECO:0000256" key="1">
    <source>
        <dbReference type="ARBA" id="ARBA00004141"/>
    </source>
</evidence>
<organism evidence="7">
    <name type="scientific">Phaffia rhodozyma</name>
    <name type="common">Yeast</name>
    <name type="synonym">Xanthophyllomyces dendrorhous</name>
    <dbReference type="NCBI Taxonomy" id="264483"/>
    <lineage>
        <taxon>Eukaryota</taxon>
        <taxon>Fungi</taxon>
        <taxon>Dikarya</taxon>
        <taxon>Basidiomycota</taxon>
        <taxon>Agaricomycotina</taxon>
        <taxon>Tremellomycetes</taxon>
        <taxon>Cystofilobasidiales</taxon>
        <taxon>Mrakiaceae</taxon>
        <taxon>Phaffia</taxon>
    </lineage>
</organism>
<reference evidence="7" key="1">
    <citation type="submission" date="2014-08" db="EMBL/GenBank/DDBJ databases">
        <authorList>
            <person name="Sharma Rahul"/>
            <person name="Thines Marco"/>
        </authorList>
    </citation>
    <scope>NUCLEOTIDE SEQUENCE</scope>
</reference>
<sequence>MIDQFELDDGIKSASYQDDKDDVVVQITEPVADTSRHHLHRKLTPRHLQLITIAGGIGSALFVLIGTALVSGGPVPLVLGMLFWCSVIWAVSNFQMEITTLLPLDGGFMAHASRFVDPAFGCAVGYNYFITSAAILNYEITILNVVLSYWFNDLNPAIVISILLVVFAALNVWTVKWFGEVEFWVAIGKILLVFGLAFFTLVTMCGGNPIHDKYGFRYWRDPSPWVGASPFERLQALWSTIIFAAFSIVGPDFMSLMAGEVKNPRRVLPGVYKSTTFRLLLFYGLGAFCVATVCASDDEQLLSAIKVGSAGAAKSPYVVAMKRLQIPYLGSIVNAAVLVSLLSTANTFVFTTSRSLHGLALAGQAPSIFRRLNRMGVPYVSVGAALALGCLSYLQMSAGTYKVLGWWVNITTCSEILTWVVMGITYVFFDRALKAQGLHGSGFLPIKARWPLASAWYVIVVVGFTCIFQAYTIMSPSTFDGLTFFFAYAAIFIFIAIFVGWKLVKRTSFVRPDEADLISDIASLDAYTEECEAELAQIIQPRLDRFINANRVKEGPAGFGLTS</sequence>
<feature type="transmembrane region" description="Helical" evidence="5">
    <location>
        <begin position="275"/>
        <end position="293"/>
    </location>
</feature>
<keyword evidence="2 5" id="KW-0812">Transmembrane</keyword>
<evidence type="ECO:0000313" key="7">
    <source>
        <dbReference type="EMBL" id="CED83531.1"/>
    </source>
</evidence>
<dbReference type="Pfam" id="PF00324">
    <property type="entry name" value="AA_permease"/>
    <property type="match status" value="1"/>
</dbReference>
<evidence type="ECO:0000256" key="4">
    <source>
        <dbReference type="ARBA" id="ARBA00023136"/>
    </source>
</evidence>
<keyword evidence="3 5" id="KW-1133">Transmembrane helix</keyword>
<dbReference type="InterPro" id="IPR004841">
    <property type="entry name" value="AA-permease/SLC12A_dom"/>
</dbReference>
<feature type="transmembrane region" description="Helical" evidence="5">
    <location>
        <begin position="376"/>
        <end position="394"/>
    </location>
</feature>
<feature type="transmembrane region" description="Helical" evidence="5">
    <location>
        <begin position="158"/>
        <end position="178"/>
    </location>
</feature>
<comment type="subcellular location">
    <subcellularLocation>
        <location evidence="1">Membrane</location>
        <topology evidence="1">Multi-pass membrane protein</topology>
    </subcellularLocation>
</comment>
<dbReference type="GO" id="GO:0016020">
    <property type="term" value="C:membrane"/>
    <property type="evidence" value="ECO:0007669"/>
    <property type="project" value="UniProtKB-SubCell"/>
</dbReference>
<feature type="transmembrane region" description="Helical" evidence="5">
    <location>
        <begin position="406"/>
        <end position="429"/>
    </location>
</feature>
<dbReference type="Gene3D" id="1.20.1740.10">
    <property type="entry name" value="Amino acid/polyamine transporter I"/>
    <property type="match status" value="1"/>
</dbReference>
<protein>
    <submittedName>
        <fullName evidence="7">Amino acid transporter</fullName>
    </submittedName>
</protein>
<dbReference type="EMBL" id="LN483157">
    <property type="protein sequence ID" value="CED83531.1"/>
    <property type="molecule type" value="Genomic_DNA"/>
</dbReference>
<proteinExistence type="predicted"/>
<feature type="transmembrane region" description="Helical" evidence="5">
    <location>
        <begin position="190"/>
        <end position="210"/>
    </location>
</feature>
<feature type="transmembrane region" description="Helical" evidence="5">
    <location>
        <begin position="450"/>
        <end position="473"/>
    </location>
</feature>
<feature type="transmembrane region" description="Helical" evidence="5">
    <location>
        <begin position="115"/>
        <end position="138"/>
    </location>
</feature>
<evidence type="ECO:0000256" key="5">
    <source>
        <dbReference type="SAM" id="Phobius"/>
    </source>
</evidence>
<evidence type="ECO:0000256" key="2">
    <source>
        <dbReference type="ARBA" id="ARBA00022692"/>
    </source>
</evidence>
<feature type="transmembrane region" description="Helical" evidence="5">
    <location>
        <begin position="48"/>
        <end position="69"/>
    </location>
</feature>
<dbReference type="PANTHER" id="PTHR43341">
    <property type="entry name" value="AMINO ACID PERMEASE"/>
    <property type="match status" value="1"/>
</dbReference>
<feature type="transmembrane region" description="Helical" evidence="5">
    <location>
        <begin position="485"/>
        <end position="504"/>
    </location>
</feature>
<dbReference type="PIRSF" id="PIRSF006060">
    <property type="entry name" value="AA_transporter"/>
    <property type="match status" value="1"/>
</dbReference>
<feature type="domain" description="Amino acid permease/ SLC12A" evidence="6">
    <location>
        <begin position="47"/>
        <end position="509"/>
    </location>
</feature>
<keyword evidence="4 5" id="KW-0472">Membrane</keyword>